<proteinExistence type="predicted"/>
<sequence length="187" mass="22168">MQAQAINNILDPNELKIAKVLLHNKKITNDQFNKFLKERNRFERNGKRPLGDILVEMGYIQKNVVDQFFKEHNDLYLDFSKRLVQEGFLNQELLEKLMAHKDAKTNIVAALENLSIMTRENFINLYSKRVNALRLGDWLLIKKKIDNAKLEKALKYQSIHRLEDYLVYHKIVDENMIKKIKDKLDID</sequence>
<dbReference type="AlphaFoldDB" id="A0A3B1C2X2"/>
<name>A0A3B1C2X2_9ZZZZ</name>
<gene>
    <name evidence="1" type="ORF">MNBD_NITROSPINAE02-1984</name>
</gene>
<accession>A0A3B1C2X2</accession>
<dbReference type="EMBL" id="UOGE01000096">
    <property type="protein sequence ID" value="VAX24529.1"/>
    <property type="molecule type" value="Genomic_DNA"/>
</dbReference>
<organism evidence="1">
    <name type="scientific">hydrothermal vent metagenome</name>
    <dbReference type="NCBI Taxonomy" id="652676"/>
    <lineage>
        <taxon>unclassified sequences</taxon>
        <taxon>metagenomes</taxon>
        <taxon>ecological metagenomes</taxon>
    </lineage>
</organism>
<evidence type="ECO:0000313" key="1">
    <source>
        <dbReference type="EMBL" id="VAX24529.1"/>
    </source>
</evidence>
<reference evidence="1" key="1">
    <citation type="submission" date="2018-06" db="EMBL/GenBank/DDBJ databases">
        <authorList>
            <person name="Zhirakovskaya E."/>
        </authorList>
    </citation>
    <scope>NUCLEOTIDE SEQUENCE</scope>
</reference>
<protein>
    <submittedName>
        <fullName evidence="1">Uncharacterized protein</fullName>
    </submittedName>
</protein>